<name>A0AC11BQF8_SHEEP</name>
<gene>
    <name evidence="1" type="primary">NUDT1</name>
</gene>
<reference evidence="1" key="2">
    <citation type="submission" date="2025-08" db="UniProtKB">
        <authorList>
            <consortium name="Ensembl"/>
        </authorList>
    </citation>
    <scope>IDENTIFICATION</scope>
</reference>
<proteinExistence type="predicted"/>
<evidence type="ECO:0000313" key="1">
    <source>
        <dbReference type="Ensembl" id="ENSOARP00020018302.2"/>
    </source>
</evidence>
<accession>A0AC11BQF8</accession>
<organism evidence="1">
    <name type="scientific">Ovis aries</name>
    <name type="common">Sheep</name>
    <dbReference type="NCBI Taxonomy" id="9940"/>
    <lineage>
        <taxon>Eukaryota</taxon>
        <taxon>Metazoa</taxon>
        <taxon>Chordata</taxon>
        <taxon>Craniata</taxon>
        <taxon>Vertebrata</taxon>
        <taxon>Euteleostomi</taxon>
        <taxon>Mammalia</taxon>
        <taxon>Eutheria</taxon>
        <taxon>Laurasiatheria</taxon>
        <taxon>Artiodactyla</taxon>
        <taxon>Ruminantia</taxon>
        <taxon>Pecora</taxon>
        <taxon>Bovidae</taxon>
        <taxon>Caprinae</taxon>
        <taxon>Ovis</taxon>
    </lineage>
</organism>
<dbReference type="Ensembl" id="ENSOART00020022096.2">
    <property type="protein sequence ID" value="ENSOARP00020018302.2"/>
    <property type="gene ID" value="ENSOARG00020014461.2"/>
</dbReference>
<reference evidence="1" key="1">
    <citation type="submission" date="2020-11" db="EMBL/GenBank/DDBJ databases">
        <authorList>
            <person name="Davenport K.M."/>
            <person name="Bickhart D.M."/>
            <person name="Smith T.P.L."/>
            <person name="Murdoch B.M."/>
            <person name="Rosen B.D."/>
        </authorList>
    </citation>
    <scope>NUCLEOTIDE SEQUENCE [LARGE SCALE GENOMIC DNA]</scope>
    <source>
        <strain evidence="1">OAR_USU_Benz2616</strain>
    </source>
</reference>
<reference evidence="1" key="3">
    <citation type="submission" date="2025-09" db="UniProtKB">
        <authorList>
            <consortium name="Ensembl"/>
        </authorList>
    </citation>
    <scope>IDENTIFICATION</scope>
</reference>
<protein>
    <submittedName>
        <fullName evidence="1">Uncharacterized protein</fullName>
    </submittedName>
</protein>
<sequence>MQELLASTGTQASVPILGHRDFPGASLVPNPASHSVWAPDRDEDGWTGSKVLGLHHVSSSDQTSPAGPSHTCIRAGVVLQAEHQVPEQQCLEPKGTMCASRLYTLVLVLQPQRVLLGMKKRGFGAGRWNGFGGKVQEGETVEDGAKRELQEESGLTVDALHKVGQITFEFVGDPELMDVHVFCTDSVQGTPVESDEMRPQWFRLDQIPFGDMWPDDSYWFPLLLQGKKFRGYFRFQGQDTILDHTLREVDAI</sequence>